<dbReference type="SUPFAM" id="SSF56219">
    <property type="entry name" value="DNase I-like"/>
    <property type="match status" value="1"/>
</dbReference>
<dbReference type="Proteomes" id="UP000581135">
    <property type="component" value="Unassembled WGS sequence"/>
</dbReference>
<evidence type="ECO:0000313" key="2">
    <source>
        <dbReference type="EMBL" id="MBB3066378.1"/>
    </source>
</evidence>
<keyword evidence="2" id="KW-0540">Nuclease</keyword>
<evidence type="ECO:0000313" key="3">
    <source>
        <dbReference type="Proteomes" id="UP000581135"/>
    </source>
</evidence>
<comment type="caution">
    <text evidence="2">The sequence shown here is derived from an EMBL/GenBank/DDBJ whole genome shotgun (WGS) entry which is preliminary data.</text>
</comment>
<accession>A0A839SVR3</accession>
<dbReference type="GO" id="GO:0004527">
    <property type="term" value="F:exonuclease activity"/>
    <property type="evidence" value="ECO:0007669"/>
    <property type="project" value="UniProtKB-KW"/>
</dbReference>
<sequence length="327" mass="36129">MKVRLATFNLENLDSGPKASAPVEARFSVLRPQLARLNADVLCFQEVNAQRILSAEPRSLDALNQLLADSPYQNFHRLGTAHDDGSLLDKHNLVIISRWPFLERRQIKEELLEPPLYQTRVEPDAGAKAVGWDRPLLAGLIEFPTMQRLWVVNLHLRAPLAAALPGEKSGSFSWNSVSGWAEGFFLASMKRNGQALEARLFVEEVLSADPDALVAVCGDLNAESEEVPLRILRADLDDTGNGALSGKVLTPLERVLPDWRRFSVIHAGRKTMLDHILASRNLLNAFSTIEVHNEALGDELSAYACVGQSPESYHAPLVAEFDILDAD</sequence>
<dbReference type="PANTHER" id="PTHR42834:SF1">
    <property type="entry name" value="ENDONUCLEASE_EXONUCLEASE_PHOSPHATASE FAMILY PROTEIN (AFU_ORTHOLOGUE AFUA_3G09210)"/>
    <property type="match status" value="1"/>
</dbReference>
<feature type="domain" description="Endonuclease/exonuclease/phosphatase" evidence="1">
    <location>
        <begin position="6"/>
        <end position="285"/>
    </location>
</feature>
<dbReference type="InterPro" id="IPR036691">
    <property type="entry name" value="Endo/exonu/phosph_ase_sf"/>
</dbReference>
<proteinExistence type="predicted"/>
<gene>
    <name evidence="2" type="ORF">FHR98_002684</name>
</gene>
<reference evidence="2 3" key="1">
    <citation type="submission" date="2020-08" db="EMBL/GenBank/DDBJ databases">
        <title>Genomic Encyclopedia of Type Strains, Phase III (KMG-III): the genomes of soil and plant-associated and newly described type strains.</title>
        <authorList>
            <person name="Whitman W."/>
        </authorList>
    </citation>
    <scope>NUCLEOTIDE SEQUENCE [LARGE SCALE GENOMIC DNA]</scope>
    <source>
        <strain evidence="2 3">CECT 8803</strain>
    </source>
</reference>
<keyword evidence="2" id="KW-0378">Hydrolase</keyword>
<dbReference type="Pfam" id="PF03372">
    <property type="entry name" value="Exo_endo_phos"/>
    <property type="match status" value="1"/>
</dbReference>
<name>A0A839SVR3_9PROT</name>
<dbReference type="EMBL" id="JACHXA010000008">
    <property type="protein sequence ID" value="MBB3066378.1"/>
    <property type="molecule type" value="Genomic_DNA"/>
</dbReference>
<dbReference type="AlphaFoldDB" id="A0A839SVR3"/>
<dbReference type="Gene3D" id="3.60.10.10">
    <property type="entry name" value="Endonuclease/exonuclease/phosphatase"/>
    <property type="match status" value="1"/>
</dbReference>
<dbReference type="InterPro" id="IPR005135">
    <property type="entry name" value="Endo/exonuclease/phosphatase"/>
</dbReference>
<evidence type="ECO:0000259" key="1">
    <source>
        <dbReference type="Pfam" id="PF03372"/>
    </source>
</evidence>
<keyword evidence="3" id="KW-1185">Reference proteome</keyword>
<dbReference type="GO" id="GO:0004519">
    <property type="term" value="F:endonuclease activity"/>
    <property type="evidence" value="ECO:0007669"/>
    <property type="project" value="UniProtKB-KW"/>
</dbReference>
<dbReference type="RefSeq" id="WP_183417198.1">
    <property type="nucleotide sequence ID" value="NZ_JACHXA010000008.1"/>
</dbReference>
<protein>
    <submittedName>
        <fullName evidence="2">Endonuclease/exonuclease/phosphatase family metal-dependent hydrolase</fullName>
    </submittedName>
</protein>
<keyword evidence="2" id="KW-0269">Exonuclease</keyword>
<organism evidence="2 3">
    <name type="scientific">Limibacillus halophilus</name>
    <dbReference type="NCBI Taxonomy" id="1579333"/>
    <lineage>
        <taxon>Bacteria</taxon>
        <taxon>Pseudomonadati</taxon>
        <taxon>Pseudomonadota</taxon>
        <taxon>Alphaproteobacteria</taxon>
        <taxon>Rhodospirillales</taxon>
        <taxon>Rhodovibrionaceae</taxon>
        <taxon>Limibacillus</taxon>
    </lineage>
</organism>
<keyword evidence="2" id="KW-0255">Endonuclease</keyword>
<dbReference type="PANTHER" id="PTHR42834">
    <property type="entry name" value="ENDONUCLEASE/EXONUCLEASE/PHOSPHATASE FAMILY PROTEIN (AFU_ORTHOLOGUE AFUA_3G09210)"/>
    <property type="match status" value="1"/>
</dbReference>